<feature type="transmembrane region" description="Helical" evidence="8">
    <location>
        <begin position="643"/>
        <end position="664"/>
    </location>
</feature>
<proteinExistence type="predicted"/>
<dbReference type="InterPro" id="IPR017441">
    <property type="entry name" value="Protein_kinase_ATP_BS"/>
</dbReference>
<evidence type="ECO:0000256" key="7">
    <source>
        <dbReference type="SAM" id="MobiDB-lite"/>
    </source>
</evidence>
<dbReference type="CDD" id="cd14014">
    <property type="entry name" value="STKc_PknB_like"/>
    <property type="match status" value="1"/>
</dbReference>
<name>A0A5C5VBD7_9BACT</name>
<dbReference type="PROSITE" id="PS00108">
    <property type="entry name" value="PROTEIN_KINASE_ST"/>
    <property type="match status" value="1"/>
</dbReference>
<dbReference type="OrthoDB" id="6111975at2"/>
<dbReference type="AlphaFoldDB" id="A0A5C5VBD7"/>
<dbReference type="Gene3D" id="1.10.510.10">
    <property type="entry name" value="Transferase(Phosphotransferase) domain 1"/>
    <property type="match status" value="1"/>
</dbReference>
<dbReference type="Proteomes" id="UP000316714">
    <property type="component" value="Unassembled WGS sequence"/>
</dbReference>
<feature type="transmembrane region" description="Helical" evidence="8">
    <location>
        <begin position="508"/>
        <end position="534"/>
    </location>
</feature>
<feature type="transmembrane region" description="Helical" evidence="8">
    <location>
        <begin position="467"/>
        <end position="487"/>
    </location>
</feature>
<comment type="caution">
    <text evidence="10">The sequence shown here is derived from an EMBL/GenBank/DDBJ whole genome shotgun (WGS) entry which is preliminary data.</text>
</comment>
<dbReference type="SMART" id="SM00220">
    <property type="entry name" value="S_TKc"/>
    <property type="match status" value="1"/>
</dbReference>
<feature type="binding site" evidence="6">
    <location>
        <position position="111"/>
    </location>
    <ligand>
        <name>ATP</name>
        <dbReference type="ChEBI" id="CHEBI:30616"/>
    </ligand>
</feature>
<evidence type="ECO:0000256" key="6">
    <source>
        <dbReference type="PROSITE-ProRule" id="PRU10141"/>
    </source>
</evidence>
<accession>A0A5C5VBD7</accession>
<dbReference type="PANTHER" id="PTHR24350">
    <property type="entry name" value="SERINE/THREONINE-PROTEIN KINASE IAL-RELATED"/>
    <property type="match status" value="1"/>
</dbReference>
<keyword evidence="11" id="KW-1185">Reference proteome</keyword>
<dbReference type="Pfam" id="PF00069">
    <property type="entry name" value="Pkinase"/>
    <property type="match status" value="1"/>
</dbReference>
<dbReference type="InterPro" id="IPR008271">
    <property type="entry name" value="Ser/Thr_kinase_AS"/>
</dbReference>
<organism evidence="10 11">
    <name type="scientific">Posidoniimonas corsicana</name>
    <dbReference type="NCBI Taxonomy" id="1938618"/>
    <lineage>
        <taxon>Bacteria</taxon>
        <taxon>Pseudomonadati</taxon>
        <taxon>Planctomycetota</taxon>
        <taxon>Planctomycetia</taxon>
        <taxon>Pirellulales</taxon>
        <taxon>Lacipirellulaceae</taxon>
        <taxon>Posidoniimonas</taxon>
    </lineage>
</organism>
<reference evidence="10 11" key="1">
    <citation type="submission" date="2019-02" db="EMBL/GenBank/DDBJ databases">
        <title>Deep-cultivation of Planctomycetes and their phenomic and genomic characterization uncovers novel biology.</title>
        <authorList>
            <person name="Wiegand S."/>
            <person name="Jogler M."/>
            <person name="Boedeker C."/>
            <person name="Pinto D."/>
            <person name="Vollmers J."/>
            <person name="Rivas-Marin E."/>
            <person name="Kohn T."/>
            <person name="Peeters S.H."/>
            <person name="Heuer A."/>
            <person name="Rast P."/>
            <person name="Oberbeckmann S."/>
            <person name="Bunk B."/>
            <person name="Jeske O."/>
            <person name="Meyerdierks A."/>
            <person name="Storesund J.E."/>
            <person name="Kallscheuer N."/>
            <person name="Luecker S."/>
            <person name="Lage O.M."/>
            <person name="Pohl T."/>
            <person name="Merkel B.J."/>
            <person name="Hornburger P."/>
            <person name="Mueller R.-W."/>
            <person name="Bruemmer F."/>
            <person name="Labrenz M."/>
            <person name="Spormann A.M."/>
            <person name="Op Den Camp H."/>
            <person name="Overmann J."/>
            <person name="Amann R."/>
            <person name="Jetten M.S.M."/>
            <person name="Mascher T."/>
            <person name="Medema M.H."/>
            <person name="Devos D.P."/>
            <person name="Kaster A.-K."/>
            <person name="Ovreas L."/>
            <person name="Rohde M."/>
            <person name="Galperin M.Y."/>
            <person name="Jogler C."/>
        </authorList>
    </citation>
    <scope>NUCLEOTIDE SEQUENCE [LARGE SCALE GENOMIC DNA]</scope>
    <source>
        <strain evidence="10 11">KOR34</strain>
    </source>
</reference>
<evidence type="ECO:0000256" key="4">
    <source>
        <dbReference type="ARBA" id="ARBA00022777"/>
    </source>
</evidence>
<dbReference type="RefSeq" id="WP_146561366.1">
    <property type="nucleotide sequence ID" value="NZ_SIHJ01000001.1"/>
</dbReference>
<evidence type="ECO:0000256" key="3">
    <source>
        <dbReference type="ARBA" id="ARBA00022741"/>
    </source>
</evidence>
<evidence type="ECO:0000256" key="1">
    <source>
        <dbReference type="ARBA" id="ARBA00022527"/>
    </source>
</evidence>
<evidence type="ECO:0000256" key="2">
    <source>
        <dbReference type="ARBA" id="ARBA00022679"/>
    </source>
</evidence>
<keyword evidence="8" id="KW-0472">Membrane</keyword>
<keyword evidence="4 10" id="KW-0418">Kinase</keyword>
<evidence type="ECO:0000313" key="10">
    <source>
        <dbReference type="EMBL" id="TWT35303.1"/>
    </source>
</evidence>
<dbReference type="PROSITE" id="PS00107">
    <property type="entry name" value="PROTEIN_KINASE_ATP"/>
    <property type="match status" value="1"/>
</dbReference>
<feature type="compositionally biased region" description="Polar residues" evidence="7">
    <location>
        <begin position="1"/>
        <end position="10"/>
    </location>
</feature>
<keyword evidence="8" id="KW-0812">Transmembrane</keyword>
<evidence type="ECO:0000259" key="9">
    <source>
        <dbReference type="PROSITE" id="PS50011"/>
    </source>
</evidence>
<dbReference type="InterPro" id="IPR000719">
    <property type="entry name" value="Prot_kinase_dom"/>
</dbReference>
<dbReference type="InterPro" id="IPR011009">
    <property type="entry name" value="Kinase-like_dom_sf"/>
</dbReference>
<keyword evidence="3 6" id="KW-0547">Nucleotide-binding</keyword>
<feature type="transmembrane region" description="Helical" evidence="8">
    <location>
        <begin position="603"/>
        <end position="631"/>
    </location>
</feature>
<dbReference type="SUPFAM" id="SSF56112">
    <property type="entry name" value="Protein kinase-like (PK-like)"/>
    <property type="match status" value="1"/>
</dbReference>
<dbReference type="Gene3D" id="3.30.200.20">
    <property type="entry name" value="Phosphorylase Kinase, domain 1"/>
    <property type="match status" value="1"/>
</dbReference>
<feature type="region of interest" description="Disordered" evidence="7">
    <location>
        <begin position="1"/>
        <end position="73"/>
    </location>
</feature>
<dbReference type="InterPro" id="IPR030616">
    <property type="entry name" value="Aur-like"/>
</dbReference>
<dbReference type="GO" id="GO:0005524">
    <property type="term" value="F:ATP binding"/>
    <property type="evidence" value="ECO:0007669"/>
    <property type="project" value="UniProtKB-UniRule"/>
</dbReference>
<gene>
    <name evidence="10" type="primary">pknF_1</name>
    <name evidence="10" type="ORF">KOR34_01920</name>
</gene>
<dbReference type="PROSITE" id="PS50011">
    <property type="entry name" value="PROTEIN_KINASE_DOM"/>
    <property type="match status" value="1"/>
</dbReference>
<dbReference type="EMBL" id="SIHJ01000001">
    <property type="protein sequence ID" value="TWT35303.1"/>
    <property type="molecule type" value="Genomic_DNA"/>
</dbReference>
<keyword evidence="2 10" id="KW-0808">Transferase</keyword>
<feature type="domain" description="Protein kinase" evidence="9">
    <location>
        <begin position="82"/>
        <end position="472"/>
    </location>
</feature>
<feature type="transmembrane region" description="Helical" evidence="8">
    <location>
        <begin position="546"/>
        <end position="572"/>
    </location>
</feature>
<keyword evidence="8" id="KW-1133">Transmembrane helix</keyword>
<sequence length="682" mass="74825">MADKPSQSQPPRADDESHQPTLHQDLPDISSSQRPTLDSHASDVQLAGDDTLPAPSFRPPVGKPTGERRVSVLEPGEQLDDFVVERVLGKGAFGVVYLARQVSLDRQVALKVAANEGSEGRTMARLEHDYIVQVFSEAVDESGRLRLLCMQLVPGASLEGVIYNLHRREGADRQGWNGADYLAVVESRAQVSDVLDTTALRDRQLLHGYDSVQASAWVGGRLAEAVDYAHRQGVLHRDIKPANILVNQYGRPMLADFNISFRSFEEGASADSTFGGTLAFMAPEHLDAFNPLSGVSPDEVDEQSDVYSLAIVIHELLTGRRPFDDPKRTDQRTQFIKSLADSRRNSPPPITDVPPSARKTLLRVIAKGLEGEKPDRWTSGAKFAGALDGCREMRSAERELPKPKWYTHAARRAPFLWLVLLAIGPQTIGSVVNISYNFAEIVSNPELLTPEQRAFFLTRLVPIYNALVYPTLIGVGVAAVAPVFLAWKRLKAAQRVSEEEVARARRRAVALPYWMLGIAAAGWLPGGILFPWLLDRLLEAPVSGQVYAAFLMSFTLSGLIAVAYSFCGLQILALHVLYPRMWVDPTNFHEVARRELANTPFRLSLINVLSFAIPLFAGLVVLAPPAVIAFLDGEKVVTEPIGVRLLLMGLIVLGLAGFMITGAATRRMAVAYNALVGRQSRV</sequence>
<evidence type="ECO:0000256" key="5">
    <source>
        <dbReference type="ARBA" id="ARBA00022840"/>
    </source>
</evidence>
<dbReference type="EC" id="2.7.11.1" evidence="10"/>
<keyword evidence="1" id="KW-0723">Serine/threonine-protein kinase</keyword>
<evidence type="ECO:0000313" key="11">
    <source>
        <dbReference type="Proteomes" id="UP000316714"/>
    </source>
</evidence>
<protein>
    <submittedName>
        <fullName evidence="10">Serine/threonine-protein kinase PknF</fullName>
        <ecNumber evidence="10">2.7.11.1</ecNumber>
    </submittedName>
</protein>
<evidence type="ECO:0000256" key="8">
    <source>
        <dbReference type="SAM" id="Phobius"/>
    </source>
</evidence>
<keyword evidence="5 6" id="KW-0067">ATP-binding</keyword>
<dbReference type="GO" id="GO:0004674">
    <property type="term" value="F:protein serine/threonine kinase activity"/>
    <property type="evidence" value="ECO:0007669"/>
    <property type="project" value="UniProtKB-KW"/>
</dbReference>